<sequence length="102" mass="11960">MARNDRVNALLPVEAEFQKEKASGLRRSGDKLEQLLAELARTERELRAQTGADRVRSVTRYRELRKEAEYQKWSLMVQREACGLRNHRDLDLVYPLPPPLRE</sequence>
<keyword evidence="3" id="KW-1185">Reference proteome</keyword>
<dbReference type="Proteomes" id="UP000518300">
    <property type="component" value="Unassembled WGS sequence"/>
</dbReference>
<proteinExistence type="predicted"/>
<feature type="coiled-coil region" evidence="1">
    <location>
        <begin position="25"/>
        <end position="52"/>
    </location>
</feature>
<dbReference type="RefSeq" id="WP_169349228.1">
    <property type="nucleotide sequence ID" value="NZ_JABBJJ010000218.1"/>
</dbReference>
<reference evidence="2 3" key="1">
    <citation type="submission" date="2020-04" db="EMBL/GenBank/DDBJ databases">
        <title>Draft genome of Pyxidicoccus fallax type strain.</title>
        <authorList>
            <person name="Whitworth D.E."/>
        </authorList>
    </citation>
    <scope>NUCLEOTIDE SEQUENCE [LARGE SCALE GENOMIC DNA]</scope>
    <source>
        <strain evidence="2 3">DSM 14698</strain>
    </source>
</reference>
<gene>
    <name evidence="2" type="ORF">HG543_34800</name>
</gene>
<evidence type="ECO:0000256" key="1">
    <source>
        <dbReference type="SAM" id="Coils"/>
    </source>
</evidence>
<accession>A0A848LRA7</accession>
<dbReference type="EMBL" id="JABBJJ010000218">
    <property type="protein sequence ID" value="NMO19994.1"/>
    <property type="molecule type" value="Genomic_DNA"/>
</dbReference>
<dbReference type="AlphaFoldDB" id="A0A848LRA7"/>
<evidence type="ECO:0000313" key="3">
    <source>
        <dbReference type="Proteomes" id="UP000518300"/>
    </source>
</evidence>
<comment type="caution">
    <text evidence="2">The sequence shown here is derived from an EMBL/GenBank/DDBJ whole genome shotgun (WGS) entry which is preliminary data.</text>
</comment>
<evidence type="ECO:0000313" key="2">
    <source>
        <dbReference type="EMBL" id="NMO19994.1"/>
    </source>
</evidence>
<keyword evidence="1" id="KW-0175">Coiled coil</keyword>
<protein>
    <submittedName>
        <fullName evidence="2">Uncharacterized protein</fullName>
    </submittedName>
</protein>
<organism evidence="2 3">
    <name type="scientific">Pyxidicoccus fallax</name>
    <dbReference type="NCBI Taxonomy" id="394095"/>
    <lineage>
        <taxon>Bacteria</taxon>
        <taxon>Pseudomonadati</taxon>
        <taxon>Myxococcota</taxon>
        <taxon>Myxococcia</taxon>
        <taxon>Myxococcales</taxon>
        <taxon>Cystobacterineae</taxon>
        <taxon>Myxococcaceae</taxon>
        <taxon>Pyxidicoccus</taxon>
    </lineage>
</organism>
<name>A0A848LRA7_9BACT</name>